<dbReference type="Gene3D" id="4.10.110.10">
    <property type="entry name" value="Spasmolytic Protein, domain 1"/>
    <property type="match status" value="2"/>
</dbReference>
<dbReference type="Proteomes" id="UP001642483">
    <property type="component" value="Unassembled WGS sequence"/>
</dbReference>
<dbReference type="PANTHER" id="PTHR13826">
    <property type="entry name" value="INTESTINAL TREFOIL FACTOR-RELATED"/>
    <property type="match status" value="1"/>
</dbReference>
<organism evidence="5 6">
    <name type="scientific">Clavelina lepadiformis</name>
    <name type="common">Light-bulb sea squirt</name>
    <name type="synonym">Ascidia lepadiformis</name>
    <dbReference type="NCBI Taxonomy" id="159417"/>
    <lineage>
        <taxon>Eukaryota</taxon>
        <taxon>Metazoa</taxon>
        <taxon>Chordata</taxon>
        <taxon>Tunicata</taxon>
        <taxon>Ascidiacea</taxon>
        <taxon>Aplousobranchia</taxon>
        <taxon>Clavelinidae</taxon>
        <taxon>Clavelina</taxon>
    </lineage>
</organism>
<proteinExistence type="predicted"/>
<keyword evidence="1" id="KW-1015">Disulfide bond</keyword>
<dbReference type="PANTHER" id="PTHR13826:SF14">
    <property type="entry name" value="TREFOIL FACTOR 2"/>
    <property type="match status" value="1"/>
</dbReference>
<evidence type="ECO:0000256" key="1">
    <source>
        <dbReference type="ARBA" id="ARBA00023157"/>
    </source>
</evidence>
<dbReference type="Pfam" id="PF00088">
    <property type="entry name" value="Trefoil"/>
    <property type="match status" value="2"/>
</dbReference>
<feature type="signal peptide" evidence="3">
    <location>
        <begin position="1"/>
        <end position="16"/>
    </location>
</feature>
<keyword evidence="3" id="KW-0732">Signal</keyword>
<reference evidence="5 6" key="1">
    <citation type="submission" date="2024-02" db="EMBL/GenBank/DDBJ databases">
        <authorList>
            <person name="Daric V."/>
            <person name="Darras S."/>
        </authorList>
    </citation>
    <scope>NUCLEOTIDE SEQUENCE [LARGE SCALE GENOMIC DNA]</scope>
</reference>
<dbReference type="InterPro" id="IPR017994">
    <property type="entry name" value="P_trefoil_chordata"/>
</dbReference>
<dbReference type="SUPFAM" id="SSF57492">
    <property type="entry name" value="Trefoil"/>
    <property type="match status" value="2"/>
</dbReference>
<feature type="domain" description="P-type" evidence="4">
    <location>
        <begin position="445"/>
        <end position="507"/>
    </location>
</feature>
<protein>
    <recommendedName>
        <fullName evidence="4">P-type domain-containing protein</fullName>
    </recommendedName>
</protein>
<evidence type="ECO:0000313" key="5">
    <source>
        <dbReference type="EMBL" id="CAK8678867.1"/>
    </source>
</evidence>
<name>A0ABP0FGQ3_CLALP</name>
<comment type="caution">
    <text evidence="2">Lacks conserved residue(s) required for the propagation of feature annotation.</text>
</comment>
<dbReference type="SMART" id="SM00018">
    <property type="entry name" value="PD"/>
    <property type="match status" value="2"/>
</dbReference>
<dbReference type="InterPro" id="IPR000519">
    <property type="entry name" value="P_trefoil_dom"/>
</dbReference>
<feature type="domain" description="P-type" evidence="4">
    <location>
        <begin position="556"/>
        <end position="601"/>
    </location>
</feature>
<accession>A0ABP0FGQ3</accession>
<dbReference type="CDD" id="cd00111">
    <property type="entry name" value="Trefoil"/>
    <property type="match status" value="2"/>
</dbReference>
<feature type="chain" id="PRO_5046572852" description="P-type domain-containing protein" evidence="3">
    <location>
        <begin position="17"/>
        <end position="729"/>
    </location>
</feature>
<dbReference type="PROSITE" id="PS51448">
    <property type="entry name" value="P_TREFOIL_2"/>
    <property type="match status" value="2"/>
</dbReference>
<keyword evidence="6" id="KW-1185">Reference proteome</keyword>
<evidence type="ECO:0000256" key="2">
    <source>
        <dbReference type="PROSITE-ProRule" id="PRU00779"/>
    </source>
</evidence>
<dbReference type="InterPro" id="IPR044913">
    <property type="entry name" value="P_trefoil_dom_sf"/>
</dbReference>
<evidence type="ECO:0000256" key="3">
    <source>
        <dbReference type="SAM" id="SignalP"/>
    </source>
</evidence>
<evidence type="ECO:0000313" key="6">
    <source>
        <dbReference type="Proteomes" id="UP001642483"/>
    </source>
</evidence>
<sequence>MRNVFLVCLLVAGAFATPAERINRQPQNGIDDDALLNFALITMQKQGGDPMDLLQAVLPSLVDDVTNELDYERQLLFLATGGFKDGMAESILRDLMPMMKAKGKTTQEQMMTLMYISNLFCSKNSTADPECPEDAKILIPLMLMTSERACGYNETTDEGAASEDDICMCKEQTDAMFWLNLFESFWQKDIAKKSKAAVDQFPTAMMMMLNSASCDGSWKSGNGACQCTSVTKGHEPLLMQYLFTSKNVQDRLTPSQRTDLQELMGSPSQRVSSLQDFLFASAAGSTSPQILSLLQNQGESQSEILRQLILSSIPLSSSLVQILLNGGFNDDDNKVSLINYLTNIGSTDTSILPFLLGVENGQNFYLSNLIESGSIDPIIGLVLLANQAGTSQDELLEIIVDALAESRENPDYFTSLGRPYIPTLPAGIYPGSQLFFAHFETLEVNTCSLHDLRNRFECGYIGISAAECEVQPYCCYNPIFLTDVEVRNATDNDITSAIAVPWCYYNIFFIYYDSFYMEVQKPGGFASAIQCYGLFKYGLRLDPSLYYLFNPSDSNNGIGRLVNQRLECGFPGITEFQCVAIRGCCWDGEAPYRVPQCYRPNGPTELDFDYDKIPVAYRPPIGSCNVNIYQIPLLYYDRVACKYSFDFYIAGYNILAIPNRLDCLTKLGCCYEDNDEIVDRFPFMPRCYQRQGGTYAIPSGILDPADLFQRAGGDMDAIKTSKIKVATSQ</sequence>
<evidence type="ECO:0000259" key="4">
    <source>
        <dbReference type="PROSITE" id="PS51448"/>
    </source>
</evidence>
<dbReference type="EMBL" id="CAWYQH010000057">
    <property type="protein sequence ID" value="CAK8678867.1"/>
    <property type="molecule type" value="Genomic_DNA"/>
</dbReference>
<comment type="caution">
    <text evidence="5">The sequence shown here is derived from an EMBL/GenBank/DDBJ whole genome shotgun (WGS) entry which is preliminary data.</text>
</comment>
<gene>
    <name evidence="5" type="ORF">CVLEPA_LOCUS9139</name>
</gene>